<dbReference type="PROSITE" id="PS00444">
    <property type="entry name" value="POLYPRENYL_SYNTHASE_2"/>
    <property type="match status" value="1"/>
</dbReference>
<keyword evidence="2" id="KW-0479">Metal-binding</keyword>
<reference evidence="5 6" key="1">
    <citation type="submission" date="2023-01" db="EMBL/GenBank/DDBJ databases">
        <title>Analysis of 21 Apiospora genomes using comparative genomics revels a genus with tremendous synthesis potential of carbohydrate active enzymes and secondary metabolites.</title>
        <authorList>
            <person name="Sorensen T."/>
        </authorList>
    </citation>
    <scope>NUCLEOTIDE SEQUENCE [LARGE SCALE GENOMIC DNA]</scope>
    <source>
        <strain evidence="5 6">CBS 24483</strain>
    </source>
</reference>
<dbReference type="Gene3D" id="1.10.600.10">
    <property type="entry name" value="Farnesyl Diphosphate Synthase"/>
    <property type="match status" value="2"/>
</dbReference>
<dbReference type="PANTHER" id="PTHR12001:SF72">
    <property type="entry name" value="THIJ_PFPI FAMILY PROTEIN (AFU_ORTHOLOGUE AFUA_3G01210)-RELATED"/>
    <property type="match status" value="1"/>
</dbReference>
<keyword evidence="1" id="KW-0808">Transferase</keyword>
<dbReference type="Proteomes" id="UP001391051">
    <property type="component" value="Unassembled WGS sequence"/>
</dbReference>
<organism evidence="5 6">
    <name type="scientific">Apiospora aurea</name>
    <dbReference type="NCBI Taxonomy" id="335848"/>
    <lineage>
        <taxon>Eukaryota</taxon>
        <taxon>Fungi</taxon>
        <taxon>Dikarya</taxon>
        <taxon>Ascomycota</taxon>
        <taxon>Pezizomycotina</taxon>
        <taxon>Sordariomycetes</taxon>
        <taxon>Xylariomycetidae</taxon>
        <taxon>Amphisphaeriales</taxon>
        <taxon>Apiosporaceae</taxon>
        <taxon>Apiospora</taxon>
    </lineage>
</organism>
<name>A0ABR1PTW0_9PEZI</name>
<dbReference type="Pfam" id="PF00348">
    <property type="entry name" value="polyprenyl_synt"/>
    <property type="match status" value="1"/>
</dbReference>
<feature type="compositionally biased region" description="Polar residues" evidence="4">
    <location>
        <begin position="387"/>
        <end position="400"/>
    </location>
</feature>
<dbReference type="InterPro" id="IPR008949">
    <property type="entry name" value="Isoprenoid_synthase_dom_sf"/>
</dbReference>
<dbReference type="RefSeq" id="XP_066693186.1">
    <property type="nucleotide sequence ID" value="XM_066850948.1"/>
</dbReference>
<accession>A0ABR1PTW0</accession>
<comment type="caution">
    <text evidence="5">The sequence shown here is derived from an EMBL/GenBank/DDBJ whole genome shotgun (WGS) entry which is preliminary data.</text>
</comment>
<dbReference type="PANTHER" id="PTHR12001">
    <property type="entry name" value="GERANYLGERANYL PYROPHOSPHATE SYNTHASE"/>
    <property type="match status" value="1"/>
</dbReference>
<keyword evidence="3" id="KW-0460">Magnesium</keyword>
<keyword evidence="6" id="KW-1185">Reference proteome</keyword>
<dbReference type="Pfam" id="PF19086">
    <property type="entry name" value="Terpene_syn_C_2"/>
    <property type="match status" value="1"/>
</dbReference>
<dbReference type="SUPFAM" id="SSF48576">
    <property type="entry name" value="Terpenoid synthases"/>
    <property type="match status" value="2"/>
</dbReference>
<gene>
    <name evidence="5" type="ORF">PG986_014726</name>
</gene>
<dbReference type="EMBL" id="JAQQWE010000010">
    <property type="protein sequence ID" value="KAK7937858.1"/>
    <property type="molecule type" value="Genomic_DNA"/>
</dbReference>
<dbReference type="InterPro" id="IPR033749">
    <property type="entry name" value="Polyprenyl_synt_CS"/>
</dbReference>
<feature type="compositionally biased region" description="Polar residues" evidence="4">
    <location>
        <begin position="334"/>
        <end position="362"/>
    </location>
</feature>
<feature type="region of interest" description="Disordered" evidence="4">
    <location>
        <begin position="334"/>
        <end position="400"/>
    </location>
</feature>
<evidence type="ECO:0000256" key="3">
    <source>
        <dbReference type="ARBA" id="ARBA00022842"/>
    </source>
</evidence>
<evidence type="ECO:0000313" key="5">
    <source>
        <dbReference type="EMBL" id="KAK7937858.1"/>
    </source>
</evidence>
<dbReference type="SFLD" id="SFLDS00005">
    <property type="entry name" value="Isoprenoid_Synthase_Type_I"/>
    <property type="match status" value="1"/>
</dbReference>
<dbReference type="GeneID" id="92084010"/>
<evidence type="ECO:0000256" key="2">
    <source>
        <dbReference type="ARBA" id="ARBA00022723"/>
    </source>
</evidence>
<dbReference type="InterPro" id="IPR000092">
    <property type="entry name" value="Polyprenyl_synt"/>
</dbReference>
<protein>
    <submittedName>
        <fullName evidence="5">Uncharacterized protein</fullName>
    </submittedName>
</protein>
<evidence type="ECO:0000313" key="6">
    <source>
        <dbReference type="Proteomes" id="UP001391051"/>
    </source>
</evidence>
<sequence>MEPLSYQSKLVPADEASRTGCFTTLPIRIHPRDDLADAASHRFVRDWAREIGDGREKKTHFSFSPVGNWSSLIYPEAIPERLGVLAYLSDLGLIHDDKGEGLSIEDAKAENDELHAALDPDDERSLSPDSRAMKTKKLVSQCILECVNLDHELGLNMLAAFRDVWLAISEKNSDKEAQTIAEYLQYRSENGGMLVFWPMLQFSLAISLSEADGKLAQPMIDAATEGLLLANDYFSWERECRELESGHSQRIVSAVELFIRTEGLSPEAAKDEVKRRIIKSESDFCQRRDELYRAQPDTPVKLRRWIDCAGLAVSGNHYWCSACPRQNAWKNKTLANGTNGTDNAISTNGTKTNHGANGVNGTIGNGTKRAFSPSTEDDAPTKKRKNSYANVSDHSNSSSLDHYDVSSCPLYEPSSLALDAPADYISSMPSKGVRGALIDALNTWLHVPPAAIQRITSVVNTLHNASLILDDLQDNSPLRRGLPAAHVIFGPAQSINSATFMFVRAVGQVAHGLSPAALTAVLEELEGLYLGQSWDLYWKHNLVCPGEAEYVNMVDHKTGGMFRMLLRMLQAESGAAASTTTTTQTPPMTPPSPLDFERLTLLFGRFFQIRDDYMNFGDYAAQKGLCEDLDEGKFSYPVVYCLAHHPEYRGHILGVFRQRPTSTSSNGSSPPLSKECKAHLTACLKKSGAFDKTLECLRDLERELEGEIGRLERAAGEANPMLRLCLAKLSVKGIARVQ</sequence>
<proteinExistence type="predicted"/>
<dbReference type="PROSITE" id="PS00723">
    <property type="entry name" value="POLYPRENYL_SYNTHASE_1"/>
    <property type="match status" value="1"/>
</dbReference>
<evidence type="ECO:0000256" key="1">
    <source>
        <dbReference type="ARBA" id="ARBA00022679"/>
    </source>
</evidence>
<evidence type="ECO:0000256" key="4">
    <source>
        <dbReference type="SAM" id="MobiDB-lite"/>
    </source>
</evidence>